<dbReference type="InterPro" id="IPR000535">
    <property type="entry name" value="MSP_dom"/>
</dbReference>
<evidence type="ECO:0000256" key="2">
    <source>
        <dbReference type="ARBA" id="ARBA00022692"/>
    </source>
</evidence>
<dbReference type="PROSITE" id="PS50202">
    <property type="entry name" value="MSP"/>
    <property type="match status" value="1"/>
</dbReference>
<dbReference type="SUPFAM" id="SSF49354">
    <property type="entry name" value="PapD-like"/>
    <property type="match status" value="1"/>
</dbReference>
<protein>
    <submittedName>
        <fullName evidence="7">Motile sperm domain-containing protein 1-like</fullName>
    </submittedName>
</protein>
<proteinExistence type="predicted"/>
<dbReference type="Proteomes" id="UP000694865">
    <property type="component" value="Unplaced"/>
</dbReference>
<keyword evidence="3" id="KW-1133">Transmembrane helix</keyword>
<gene>
    <name evidence="7" type="primary">LOC102807265</name>
</gene>
<keyword evidence="2" id="KW-0812">Transmembrane</keyword>
<keyword evidence="6" id="KW-1185">Reference proteome</keyword>
<dbReference type="InterPro" id="IPR013783">
    <property type="entry name" value="Ig-like_fold"/>
</dbReference>
<keyword evidence="4" id="KW-0472">Membrane</keyword>
<sequence>MHFGSNPRLIEQSKLPVFVFPTELVFYADDKSSHKQVLTVYNPYEFALKFKVLSTSPKKYVVVDAEGTIKPGNCVDIVIRHADFREALIGSRDKFRLNIYEHGQKKIIGKKDIPAILIASSGEIRKTPEREFHFQERVHHSDSQAIDSFKN</sequence>
<evidence type="ECO:0000256" key="1">
    <source>
        <dbReference type="ARBA" id="ARBA00004141"/>
    </source>
</evidence>
<dbReference type="RefSeq" id="XP_006817193.1">
    <property type="nucleotide sequence ID" value="XM_006817130.1"/>
</dbReference>
<dbReference type="GeneID" id="102807265"/>
<evidence type="ECO:0000259" key="5">
    <source>
        <dbReference type="PROSITE" id="PS50202"/>
    </source>
</evidence>
<dbReference type="Pfam" id="PF00635">
    <property type="entry name" value="Motile_Sperm"/>
    <property type="match status" value="1"/>
</dbReference>
<dbReference type="PANTHER" id="PTHR34441">
    <property type="entry name" value="MOTILE SPERM DOMAIN-CONTAINING PROTEIN 1"/>
    <property type="match status" value="1"/>
</dbReference>
<dbReference type="Gene3D" id="2.60.40.10">
    <property type="entry name" value="Immunoglobulins"/>
    <property type="match status" value="1"/>
</dbReference>
<accession>A0ABM0MB02</accession>
<evidence type="ECO:0000256" key="3">
    <source>
        <dbReference type="ARBA" id="ARBA00022989"/>
    </source>
</evidence>
<dbReference type="InterPro" id="IPR008962">
    <property type="entry name" value="PapD-like_sf"/>
</dbReference>
<organism evidence="6 7">
    <name type="scientific">Saccoglossus kowalevskii</name>
    <name type="common">Acorn worm</name>
    <dbReference type="NCBI Taxonomy" id="10224"/>
    <lineage>
        <taxon>Eukaryota</taxon>
        <taxon>Metazoa</taxon>
        <taxon>Hemichordata</taxon>
        <taxon>Enteropneusta</taxon>
        <taxon>Harrimaniidae</taxon>
        <taxon>Saccoglossus</taxon>
    </lineage>
</organism>
<dbReference type="InterPro" id="IPR039283">
    <property type="entry name" value="MOSPD1/3"/>
</dbReference>
<feature type="non-terminal residue" evidence="7">
    <location>
        <position position="151"/>
    </location>
</feature>
<evidence type="ECO:0000313" key="6">
    <source>
        <dbReference type="Proteomes" id="UP000694865"/>
    </source>
</evidence>
<name>A0ABM0MB02_SACKO</name>
<dbReference type="PANTHER" id="PTHR34441:SF1">
    <property type="entry name" value="MOTILE SPERM DOMAIN-CONTAINING 1"/>
    <property type="match status" value="1"/>
</dbReference>
<feature type="domain" description="MSP" evidence="5">
    <location>
        <begin position="16"/>
        <end position="151"/>
    </location>
</feature>
<reference evidence="7" key="1">
    <citation type="submission" date="2025-08" db="UniProtKB">
        <authorList>
            <consortium name="RefSeq"/>
        </authorList>
    </citation>
    <scope>IDENTIFICATION</scope>
    <source>
        <tissue evidence="7">Testes</tissue>
    </source>
</reference>
<evidence type="ECO:0000313" key="7">
    <source>
        <dbReference type="RefSeq" id="XP_006817193.1"/>
    </source>
</evidence>
<comment type="subcellular location">
    <subcellularLocation>
        <location evidence="1">Membrane</location>
        <topology evidence="1">Multi-pass membrane protein</topology>
    </subcellularLocation>
</comment>
<evidence type="ECO:0000256" key="4">
    <source>
        <dbReference type="ARBA" id="ARBA00023136"/>
    </source>
</evidence>